<sequence length="60" mass="6667">MVGNNNQKKTGIDKFFGSFKNSGNPFKFIPRMNISSVKVYDAISIKKCGFFHYASTVGKA</sequence>
<comment type="caution">
    <text evidence="1">The sequence shown here is derived from an EMBL/GenBank/DDBJ whole genome shotgun (WGS) entry which is preliminary data.</text>
</comment>
<organism evidence="1">
    <name type="scientific">gut metagenome</name>
    <dbReference type="NCBI Taxonomy" id="749906"/>
    <lineage>
        <taxon>unclassified sequences</taxon>
        <taxon>metagenomes</taxon>
        <taxon>organismal metagenomes</taxon>
    </lineage>
</organism>
<dbReference type="EMBL" id="AMCI01005184">
    <property type="protein sequence ID" value="EJW96621.1"/>
    <property type="molecule type" value="Genomic_DNA"/>
</dbReference>
<accession>J9FNX0</accession>
<proteinExistence type="predicted"/>
<gene>
    <name evidence="1" type="ORF">EVA_15273</name>
</gene>
<evidence type="ECO:0000313" key="1">
    <source>
        <dbReference type="EMBL" id="EJW96621.1"/>
    </source>
</evidence>
<name>J9FNX0_9ZZZZ</name>
<protein>
    <submittedName>
        <fullName evidence="1">Uncharacterized protein</fullName>
    </submittedName>
</protein>
<reference evidence="1" key="1">
    <citation type="journal article" date="2012" name="PLoS ONE">
        <title>Gene sets for utilization of primary and secondary nutrition supplies in the distal gut of endangered iberian lynx.</title>
        <authorList>
            <person name="Alcaide M."/>
            <person name="Messina E."/>
            <person name="Richter M."/>
            <person name="Bargiela R."/>
            <person name="Peplies J."/>
            <person name="Huws S.A."/>
            <person name="Newbold C.J."/>
            <person name="Golyshin P.N."/>
            <person name="Simon M.A."/>
            <person name="Lopez G."/>
            <person name="Yakimov M.M."/>
            <person name="Ferrer M."/>
        </authorList>
    </citation>
    <scope>NUCLEOTIDE SEQUENCE</scope>
</reference>
<dbReference type="AlphaFoldDB" id="J9FNX0"/>